<feature type="transmembrane region" description="Helical" evidence="4">
    <location>
        <begin position="63"/>
        <end position="84"/>
    </location>
</feature>
<keyword evidence="1 4" id="KW-0812">Transmembrane</keyword>
<reference evidence="7" key="1">
    <citation type="submission" date="2018-06" db="EMBL/GenBank/DDBJ databases">
        <authorList>
            <person name="Feng T."/>
            <person name="Jeon C.O."/>
        </authorList>
    </citation>
    <scope>NUCLEOTIDE SEQUENCE [LARGE SCALE GENOMIC DNA]</scope>
    <source>
        <strain evidence="7">S23</strain>
    </source>
</reference>
<dbReference type="RefSeq" id="WP_115216891.1">
    <property type="nucleotide sequence ID" value="NZ_QKWJ01000177.1"/>
</dbReference>
<organism evidence="6 7">
    <name type="scientific">Cupriavidus lacunae</name>
    <dbReference type="NCBI Taxonomy" id="2666307"/>
    <lineage>
        <taxon>Bacteria</taxon>
        <taxon>Pseudomonadati</taxon>
        <taxon>Pseudomonadota</taxon>
        <taxon>Betaproteobacteria</taxon>
        <taxon>Burkholderiales</taxon>
        <taxon>Burkholderiaceae</taxon>
        <taxon>Cupriavidus</taxon>
    </lineage>
</organism>
<keyword evidence="2 4" id="KW-1133">Transmembrane helix</keyword>
<dbReference type="InterPro" id="IPR026355">
    <property type="entry name" value="Oxa/Form_antiport"/>
</dbReference>
<dbReference type="AlphaFoldDB" id="A0A370MX17"/>
<dbReference type="NCBIfam" id="TIGR04259">
    <property type="entry name" value="oxa_formateAnti"/>
    <property type="match status" value="1"/>
</dbReference>
<feature type="transmembrane region" description="Helical" evidence="4">
    <location>
        <begin position="262"/>
        <end position="284"/>
    </location>
</feature>
<dbReference type="SUPFAM" id="SSF103473">
    <property type="entry name" value="MFS general substrate transporter"/>
    <property type="match status" value="1"/>
</dbReference>
<dbReference type="Pfam" id="PF07690">
    <property type="entry name" value="MFS_1"/>
    <property type="match status" value="2"/>
</dbReference>
<dbReference type="Proteomes" id="UP000255165">
    <property type="component" value="Unassembled WGS sequence"/>
</dbReference>
<feature type="transmembrane region" description="Helical" evidence="4">
    <location>
        <begin position="23"/>
        <end position="43"/>
    </location>
</feature>
<sequence>MNTVAENASAGTAIALPAARERWIQLALGMLCMMAISSPQYVWTLFTKPLAAKLGVPLSELQVTFSLLIVLQTFFSPFQGALIERFGPRRLIALGTVLSGLSWVLAAHVHSVGLLYLSYGVVGGLGTGIVYVGVVGQMVRWFPDRRGLAVGMVAAGYGMGAIATTFPIASALAQKGLEATLWQFGLLFAVIGFVASQGLRSPQGVVLPEHTATRTSAKATVDVPTREMLRTPLFWLLFAMMTMMSTSGLMVTSQMATFAKDFGVAGVTVLGMAALPLALTLDRFTNGLTRPLFGWVSDRWGRENTMCFAFALEGVAMALWLLTRENAVLFVLLSGVVFLGWGEIFSLFPSTLTDTFGTRYATTNYGWLYISQGIGSILGGPLAALMHEKLGSWMPVFGVAITLDVATALLAIAVLKPARRRYLR</sequence>
<feature type="transmembrane region" description="Helical" evidence="4">
    <location>
        <begin position="305"/>
        <end position="322"/>
    </location>
</feature>
<dbReference type="InterPro" id="IPR020846">
    <property type="entry name" value="MFS_dom"/>
</dbReference>
<feature type="transmembrane region" description="Helical" evidence="4">
    <location>
        <begin position="116"/>
        <end position="136"/>
    </location>
</feature>
<dbReference type="InterPro" id="IPR050327">
    <property type="entry name" value="Proton-linked_MCT"/>
</dbReference>
<gene>
    <name evidence="6" type="primary">oxlT</name>
    <name evidence="6" type="ORF">DN412_42085</name>
</gene>
<feature type="transmembrane region" description="Helical" evidence="4">
    <location>
        <begin position="233"/>
        <end position="256"/>
    </location>
</feature>
<evidence type="ECO:0000256" key="3">
    <source>
        <dbReference type="ARBA" id="ARBA00023136"/>
    </source>
</evidence>
<evidence type="ECO:0000313" key="6">
    <source>
        <dbReference type="EMBL" id="RDJ97707.1"/>
    </source>
</evidence>
<dbReference type="CDD" id="cd17353">
    <property type="entry name" value="MFS_OFA_like"/>
    <property type="match status" value="1"/>
</dbReference>
<feature type="transmembrane region" description="Helical" evidence="4">
    <location>
        <begin position="328"/>
        <end position="348"/>
    </location>
</feature>
<dbReference type="PANTHER" id="PTHR11360">
    <property type="entry name" value="MONOCARBOXYLATE TRANSPORTER"/>
    <property type="match status" value="1"/>
</dbReference>
<dbReference type="InterPro" id="IPR036259">
    <property type="entry name" value="MFS_trans_sf"/>
</dbReference>
<dbReference type="InterPro" id="IPR011701">
    <property type="entry name" value="MFS"/>
</dbReference>
<comment type="caution">
    <text evidence="6">The sequence shown here is derived from an EMBL/GenBank/DDBJ whole genome shotgun (WGS) entry which is preliminary data.</text>
</comment>
<protein>
    <submittedName>
        <fullName evidence="6">Oxalate/formate MFS antiporter</fullName>
    </submittedName>
</protein>
<keyword evidence="7" id="KW-1185">Reference proteome</keyword>
<name>A0A370MX17_9BURK</name>
<evidence type="ECO:0000256" key="4">
    <source>
        <dbReference type="SAM" id="Phobius"/>
    </source>
</evidence>
<feature type="transmembrane region" description="Helical" evidence="4">
    <location>
        <begin position="181"/>
        <end position="199"/>
    </location>
</feature>
<feature type="transmembrane region" description="Helical" evidence="4">
    <location>
        <begin position="368"/>
        <end position="387"/>
    </location>
</feature>
<dbReference type="GO" id="GO:0016020">
    <property type="term" value="C:membrane"/>
    <property type="evidence" value="ECO:0007669"/>
    <property type="project" value="InterPro"/>
</dbReference>
<dbReference type="GO" id="GO:0019531">
    <property type="term" value="F:oxalate transmembrane transporter activity"/>
    <property type="evidence" value="ECO:0007669"/>
    <property type="project" value="InterPro"/>
</dbReference>
<feature type="transmembrane region" description="Helical" evidence="4">
    <location>
        <begin position="148"/>
        <end position="169"/>
    </location>
</feature>
<dbReference type="EMBL" id="QKWJ01000177">
    <property type="protein sequence ID" value="RDJ97707.1"/>
    <property type="molecule type" value="Genomic_DNA"/>
</dbReference>
<proteinExistence type="predicted"/>
<evidence type="ECO:0000256" key="2">
    <source>
        <dbReference type="ARBA" id="ARBA00022989"/>
    </source>
</evidence>
<dbReference type="PROSITE" id="PS50850">
    <property type="entry name" value="MFS"/>
    <property type="match status" value="1"/>
</dbReference>
<dbReference type="Gene3D" id="1.20.1250.20">
    <property type="entry name" value="MFS general substrate transporter like domains"/>
    <property type="match status" value="2"/>
</dbReference>
<accession>A0A370MX17</accession>
<feature type="transmembrane region" description="Helical" evidence="4">
    <location>
        <begin position="91"/>
        <end position="110"/>
    </location>
</feature>
<evidence type="ECO:0000313" key="7">
    <source>
        <dbReference type="Proteomes" id="UP000255165"/>
    </source>
</evidence>
<evidence type="ECO:0000259" key="5">
    <source>
        <dbReference type="PROSITE" id="PS50850"/>
    </source>
</evidence>
<feature type="transmembrane region" description="Helical" evidence="4">
    <location>
        <begin position="393"/>
        <end position="415"/>
    </location>
</feature>
<evidence type="ECO:0000256" key="1">
    <source>
        <dbReference type="ARBA" id="ARBA00022692"/>
    </source>
</evidence>
<keyword evidence="3 4" id="KW-0472">Membrane</keyword>
<dbReference type="PANTHER" id="PTHR11360:SF304">
    <property type="entry name" value="MFS DOMAIN-CONTAINING PROTEIN"/>
    <property type="match status" value="1"/>
</dbReference>
<feature type="domain" description="Major facilitator superfamily (MFS) profile" evidence="5">
    <location>
        <begin position="24"/>
        <end position="419"/>
    </location>
</feature>